<gene>
    <name evidence="1" type="ORF">ECU09_0110</name>
</gene>
<dbReference type="AlphaFoldDB" id="M1JL30"/>
<dbReference type="VEuPathDB" id="MicrosporidiaDB:ECU09_0110"/>
<sequence>MFCFKLSRPASEQWWKTCIAKYLFLIKSKPLDPIKREMALSFPSGDAKSLQSSLSRQIERKERYAKVCKIFVKRMCDLEDELDLASTESQRSAAEGTKRRRRSTTLDVDEILYTAADEAAKDLQKISEEKGLDAFIENNTLNVKGHVFSKGDKIKAMVNRDEFAGIIISVGEEDIVLKTKDYKRLKILLEDIRSTRSSIMALNESKR</sequence>
<dbReference type="VEuPathDB" id="MicrosporidiaDB:AEWR_090110"/>
<organism evidence="1">
    <name type="scientific">Encephalitozoon cuniculi</name>
    <name type="common">Microsporidian parasite</name>
    <dbReference type="NCBI Taxonomy" id="6035"/>
    <lineage>
        <taxon>Eukaryota</taxon>
        <taxon>Fungi</taxon>
        <taxon>Fungi incertae sedis</taxon>
        <taxon>Microsporidia</taxon>
        <taxon>Unikaryonidae</taxon>
        <taxon>Encephalitozoon</taxon>
    </lineage>
</organism>
<dbReference type="VEuPathDB" id="MicrosporidiaDB:AEWQ_090120"/>
<dbReference type="VEuPathDB" id="MicrosporidiaDB:AEWD_090110"/>
<name>M1JL30_ENCCN</name>
<dbReference type="VEuPathDB" id="MicrosporidiaDB:M970_090110"/>
<evidence type="ECO:0000313" key="1">
    <source>
        <dbReference type="EMBL" id="AGE96244.1"/>
    </source>
</evidence>
<dbReference type="EMBL" id="KC513614">
    <property type="protein sequence ID" value="AGE96244.1"/>
    <property type="molecule type" value="Genomic_DNA"/>
</dbReference>
<proteinExistence type="predicted"/>
<reference evidence="1" key="1">
    <citation type="journal article" date="2013" name="Eukaryot. Cell">
        <title>Extremely Reduced Levels of Heterozygosity in the Vertebrate Pathogen Encephalitozoon cuniculi.</title>
        <authorList>
            <person name="Selman M."/>
            <person name="Sak B."/>
            <person name="Kvac M."/>
            <person name="Farinelli L."/>
            <person name="Weiss L.M."/>
            <person name="Corradi N."/>
        </authorList>
    </citation>
    <scope>NUCLEOTIDE SEQUENCE</scope>
</reference>
<protein>
    <submittedName>
        <fullName evidence="1">Uncharacterized protein</fullName>
    </submittedName>
</protein>
<accession>M1JL30</accession>